<dbReference type="Gene3D" id="2.60.120.260">
    <property type="entry name" value="Galactose-binding domain-like"/>
    <property type="match status" value="1"/>
</dbReference>
<dbReference type="InterPro" id="IPR003305">
    <property type="entry name" value="CenC_carb-bd"/>
</dbReference>
<dbReference type="InterPro" id="IPR006626">
    <property type="entry name" value="PbH1"/>
</dbReference>
<evidence type="ECO:0000313" key="5">
    <source>
        <dbReference type="Proteomes" id="UP000050360"/>
    </source>
</evidence>
<dbReference type="NCBIfam" id="TIGR03804">
    <property type="entry name" value="para_beta_helix"/>
    <property type="match status" value="7"/>
</dbReference>
<dbReference type="InterPro" id="IPR012334">
    <property type="entry name" value="Pectin_lyas_fold"/>
</dbReference>
<dbReference type="Gene3D" id="2.160.20.10">
    <property type="entry name" value="Single-stranded right-handed beta-helix, Pectin lyase-like"/>
    <property type="match status" value="2"/>
</dbReference>
<dbReference type="SUPFAM" id="SSF51126">
    <property type="entry name" value="Pectin lyase-like"/>
    <property type="match status" value="2"/>
</dbReference>
<dbReference type="InterPro" id="IPR011050">
    <property type="entry name" value="Pectin_lyase_fold/virulence"/>
</dbReference>
<feature type="domain" description="CBM-cenC" evidence="2">
    <location>
        <begin position="540"/>
        <end position="671"/>
    </location>
</feature>
<dbReference type="InterPro" id="IPR008979">
    <property type="entry name" value="Galactose-bd-like_sf"/>
</dbReference>
<dbReference type="InterPro" id="IPR007742">
    <property type="entry name" value="NosD_dom"/>
</dbReference>
<dbReference type="AlphaFoldDB" id="A0A0P8AB73"/>
<dbReference type="EMBL" id="LKCM01000410">
    <property type="protein sequence ID" value="KPQ41214.1"/>
    <property type="molecule type" value="Genomic_DNA"/>
</dbReference>
<dbReference type="SUPFAM" id="SSF49785">
    <property type="entry name" value="Galactose-binding domain-like"/>
    <property type="match status" value="1"/>
</dbReference>
<accession>A0A0P8AB73</accession>
<dbReference type="Pfam" id="PF05048">
    <property type="entry name" value="NosD"/>
    <property type="match status" value="1"/>
</dbReference>
<protein>
    <submittedName>
        <fullName evidence="4">Cell surface protein</fullName>
    </submittedName>
</protein>
<proteinExistence type="predicted"/>
<dbReference type="InterPro" id="IPR022441">
    <property type="entry name" value="Para_beta_helix_rpt-2"/>
</dbReference>
<dbReference type="PATRIC" id="fig|1719120.3.peg.4627"/>
<dbReference type="Proteomes" id="UP000050360">
    <property type="component" value="Unassembled WGS sequence"/>
</dbReference>
<reference evidence="4 5" key="1">
    <citation type="submission" date="2015-09" db="EMBL/GenBank/DDBJ databases">
        <title>A metagenomics-based metabolic model of nitrate-dependent anaerobic oxidation of methane by Methanoperedens-like archaea.</title>
        <authorList>
            <person name="Arshad A."/>
            <person name="Speth D.R."/>
            <person name="De Graaf R.M."/>
            <person name="Op Den Camp H.J."/>
            <person name="Jetten M.S."/>
            <person name="Welte C.U."/>
        </authorList>
    </citation>
    <scope>NUCLEOTIDE SEQUENCE [LARGE SCALE GENOMIC DNA]</scope>
</reference>
<evidence type="ECO:0000259" key="3">
    <source>
        <dbReference type="Pfam" id="PF05048"/>
    </source>
</evidence>
<dbReference type="SMART" id="SM00710">
    <property type="entry name" value="PbH1"/>
    <property type="match status" value="10"/>
</dbReference>
<sequence>MLRNKTYRRYYFGTVVEITVLAILLLLSIGMVGAQTGTQDLNITLDSSEPVNLNIESLPGMVTMRLGSSSSATTTKIIMKGFAPKTTYQKYQDDYHNLVTFTTDDSGSYAYTQDILKPHFIFIQPEPGKISKTGDIVTIAADPISSTIFISDDATGGDCTLVGTWDNSTKTCTLTTDLAETVQIDDDGITLNGNGHILTGSGTGSGVYLPGRSGVTIKSLTVKNFTDGIYYNNYPPDIGFENTLIDNNANSNYRNGIYFYFGERNNLTNNTANLNLDGGIVLERTGYDTLLYNNASYNNISGIYLYQSSNNMLIGNNASNNVYYGILSYQSYENTLKNNIVNTNSFGIFFRSGYRNTFINNIANSNYGDGIFLYYYTFENNLTNNTANFNRGNGIGLGFADSNNTLLGNNASNNNNSGIYVAYSLDNNTVTDNTASNNSYGIHLYFSSKNIIYNNIFNNINNSWIDDDRMNTWNITKKMGSNIVGGPYLGGNFWAHPNGTGFSQTCPDNDRDGLCDVRYTLDENNIDYLPLALAVEVEPSNLIKNPGFESGTTPWMFYTDGTGKFTSASPGYDGNNSANIVLYTGGTNIQLYQTGISLEPITRYRLSFAAYSTTGHNLKVRLIKHVSPYTGYGLDRTFDLSARWQEFSTEFTTIGFTGAVNDGRLMFFLAPYVKAGDKYYIDNVRLEKI</sequence>
<dbReference type="GO" id="GO:0016798">
    <property type="term" value="F:hydrolase activity, acting on glycosyl bonds"/>
    <property type="evidence" value="ECO:0007669"/>
    <property type="project" value="InterPro"/>
</dbReference>
<gene>
    <name evidence="4" type="ORF">MPEBLZ_04237</name>
</gene>
<organism evidence="4 5">
    <name type="scientific">Candidatus Methanoperedens nitratireducens</name>
    <dbReference type="NCBI Taxonomy" id="1392998"/>
    <lineage>
        <taxon>Archaea</taxon>
        <taxon>Methanobacteriati</taxon>
        <taxon>Methanobacteriota</taxon>
        <taxon>Stenosarchaea group</taxon>
        <taxon>Methanomicrobia</taxon>
        <taxon>Methanosarcinales</taxon>
        <taxon>ANME-2 cluster</taxon>
        <taxon>Candidatus Methanoperedentaceae</taxon>
        <taxon>Candidatus Methanoperedens</taxon>
    </lineage>
</organism>
<comment type="caution">
    <text evidence="4">The sequence shown here is derived from an EMBL/GenBank/DDBJ whole genome shotgun (WGS) entry which is preliminary data.</text>
</comment>
<keyword evidence="1" id="KW-0378">Hydrolase</keyword>
<evidence type="ECO:0000259" key="2">
    <source>
        <dbReference type="Pfam" id="PF02018"/>
    </source>
</evidence>
<name>A0A0P8AB73_9EURY</name>
<feature type="domain" description="Periplasmic copper-binding protein NosD beta helix" evidence="3">
    <location>
        <begin position="321"/>
        <end position="499"/>
    </location>
</feature>
<evidence type="ECO:0000256" key="1">
    <source>
        <dbReference type="ARBA" id="ARBA00022801"/>
    </source>
</evidence>
<evidence type="ECO:0000313" key="4">
    <source>
        <dbReference type="EMBL" id="KPQ41214.1"/>
    </source>
</evidence>
<dbReference type="Pfam" id="PF02018">
    <property type="entry name" value="CBM_4_9"/>
    <property type="match status" value="1"/>
</dbReference>